<dbReference type="Pfam" id="PF00646">
    <property type="entry name" value="F-box"/>
    <property type="match status" value="1"/>
</dbReference>
<evidence type="ECO:0000313" key="3">
    <source>
        <dbReference type="Proteomes" id="UP001472677"/>
    </source>
</evidence>
<organism evidence="2 3">
    <name type="scientific">Hibiscus sabdariffa</name>
    <name type="common">roselle</name>
    <dbReference type="NCBI Taxonomy" id="183260"/>
    <lineage>
        <taxon>Eukaryota</taxon>
        <taxon>Viridiplantae</taxon>
        <taxon>Streptophyta</taxon>
        <taxon>Embryophyta</taxon>
        <taxon>Tracheophyta</taxon>
        <taxon>Spermatophyta</taxon>
        <taxon>Magnoliopsida</taxon>
        <taxon>eudicotyledons</taxon>
        <taxon>Gunneridae</taxon>
        <taxon>Pentapetalae</taxon>
        <taxon>rosids</taxon>
        <taxon>malvids</taxon>
        <taxon>Malvales</taxon>
        <taxon>Malvaceae</taxon>
        <taxon>Malvoideae</taxon>
        <taxon>Hibiscus</taxon>
    </lineage>
</organism>
<gene>
    <name evidence="2" type="ORF">V6N12_015266</name>
</gene>
<name>A0ABR2DMN3_9ROSI</name>
<dbReference type="Gene3D" id="1.20.1280.50">
    <property type="match status" value="1"/>
</dbReference>
<dbReference type="SUPFAM" id="SSF52058">
    <property type="entry name" value="L domain-like"/>
    <property type="match status" value="1"/>
</dbReference>
<dbReference type="PROSITE" id="PS50181">
    <property type="entry name" value="FBOX"/>
    <property type="match status" value="1"/>
</dbReference>
<sequence>MAKQVKSVGDFGRISSLPDHILCHVLSFTPTEDAVRTSILSRRWRYLFASMTTIDFYRYLKYKPRRNFNIFWSFVDRLLFSPNQPGLECFRLYDPTSEYDNDDDADNDHSRLYGYISAALRRGVKEIVIYSRNCPVFPSLLLTSRSLMILKLNIKGEIKVPANACLPNLKTLHLMNRVFVDWSSILRLISSCHVLEDLVLALCDYHNIGVLSIHSISLKRLELSFVGMIFEIPGDLNYILEINTPSLVYLRCTELIAEGYNFISNMSSLEKAYISIFPFNRVATYNADRVPGATHLFPAICNVQYLTLYIDNAETISELIFQ</sequence>
<dbReference type="Pfam" id="PF24758">
    <property type="entry name" value="LRR_At5g56370"/>
    <property type="match status" value="1"/>
</dbReference>
<dbReference type="EMBL" id="JBBPBM010000024">
    <property type="protein sequence ID" value="KAK8542680.1"/>
    <property type="molecule type" value="Genomic_DNA"/>
</dbReference>
<dbReference type="PANTHER" id="PTHR31900">
    <property type="entry name" value="F-BOX/RNI SUPERFAMILY PROTEIN-RELATED"/>
    <property type="match status" value="1"/>
</dbReference>
<dbReference type="InterPro" id="IPR001810">
    <property type="entry name" value="F-box_dom"/>
</dbReference>
<keyword evidence="3" id="KW-1185">Reference proteome</keyword>
<evidence type="ECO:0000259" key="1">
    <source>
        <dbReference type="PROSITE" id="PS50181"/>
    </source>
</evidence>
<dbReference type="CDD" id="cd22160">
    <property type="entry name" value="F-box_AtFBL13-like"/>
    <property type="match status" value="1"/>
</dbReference>
<dbReference type="InterPro" id="IPR036047">
    <property type="entry name" value="F-box-like_dom_sf"/>
</dbReference>
<dbReference type="InterPro" id="IPR053781">
    <property type="entry name" value="F-box_AtFBL13-like"/>
</dbReference>
<dbReference type="PANTHER" id="PTHR31900:SF27">
    <property type="entry name" value="FBD DOMAIN-CONTAINING PROTEIN"/>
    <property type="match status" value="1"/>
</dbReference>
<proteinExistence type="predicted"/>
<dbReference type="InterPro" id="IPR050232">
    <property type="entry name" value="FBL13/AtMIF1-like"/>
</dbReference>
<dbReference type="Proteomes" id="UP001472677">
    <property type="component" value="Unassembled WGS sequence"/>
</dbReference>
<comment type="caution">
    <text evidence="2">The sequence shown here is derived from an EMBL/GenBank/DDBJ whole genome shotgun (WGS) entry which is preliminary data.</text>
</comment>
<dbReference type="SUPFAM" id="SSF81383">
    <property type="entry name" value="F-box domain"/>
    <property type="match status" value="1"/>
</dbReference>
<dbReference type="Gene3D" id="3.80.10.10">
    <property type="entry name" value="Ribonuclease Inhibitor"/>
    <property type="match status" value="1"/>
</dbReference>
<dbReference type="InterPro" id="IPR032675">
    <property type="entry name" value="LRR_dom_sf"/>
</dbReference>
<reference evidence="2 3" key="1">
    <citation type="journal article" date="2024" name="G3 (Bethesda)">
        <title>Genome assembly of Hibiscus sabdariffa L. provides insights into metabolisms of medicinal natural products.</title>
        <authorList>
            <person name="Kim T."/>
        </authorList>
    </citation>
    <scope>NUCLEOTIDE SEQUENCE [LARGE SCALE GENOMIC DNA]</scope>
    <source>
        <strain evidence="2">TK-2024</strain>
        <tissue evidence="2">Old leaves</tissue>
    </source>
</reference>
<feature type="domain" description="F-box" evidence="1">
    <location>
        <begin position="11"/>
        <end position="60"/>
    </location>
</feature>
<protein>
    <recommendedName>
        <fullName evidence="1">F-box domain-containing protein</fullName>
    </recommendedName>
</protein>
<dbReference type="InterPro" id="IPR055411">
    <property type="entry name" value="LRR_FXL15/At3g58940/PEG3-like"/>
</dbReference>
<dbReference type="SMART" id="SM00256">
    <property type="entry name" value="FBOX"/>
    <property type="match status" value="1"/>
</dbReference>
<accession>A0ABR2DMN3</accession>
<evidence type="ECO:0000313" key="2">
    <source>
        <dbReference type="EMBL" id="KAK8542680.1"/>
    </source>
</evidence>